<keyword evidence="4 9" id="KW-0456">Lyase</keyword>
<keyword evidence="12" id="KW-1185">Reference proteome</keyword>
<dbReference type="EMBL" id="BAAAYU010000001">
    <property type="protein sequence ID" value="GAA3629660.1"/>
    <property type="molecule type" value="Genomic_DNA"/>
</dbReference>
<proteinExistence type="inferred from homology"/>
<sequence>MTTVLVPRGGAWGDRVAALLAAAGLDAVIAPLIGREPPSDPARLTRALADLAVGARYDGLAVTSAATVDVLVERGVTVSHGVRVGAVGAATAAALEAAAIDVAFQPAAEASGEALAAVWPAAVRRVLVLRSEIGGPQLVAGLRDRGHEVDDVAAYRTVARELAAGTRDALATGEITAALVTSGSVARSLASQLDTGSTPLVACLGPLTAADARAAGLDVDVIAPERTVESLVSALAAHLSPSEEVRP</sequence>
<dbReference type="InterPro" id="IPR039793">
    <property type="entry name" value="UROS/Hem4"/>
</dbReference>
<dbReference type="Gene3D" id="3.40.50.10090">
    <property type="match status" value="2"/>
</dbReference>
<protein>
    <recommendedName>
        <fullName evidence="7 9">Uroporphyrinogen-III synthase</fullName>
        <ecNumber evidence="3 9">4.2.1.75</ecNumber>
    </recommendedName>
</protein>
<comment type="pathway">
    <text evidence="1 9">Porphyrin-containing compound metabolism; protoporphyrin-IX biosynthesis; coproporphyrinogen-III from 5-aminolevulinate: step 3/4.</text>
</comment>
<gene>
    <name evidence="11" type="ORF">GCM10022200_10450</name>
</gene>
<evidence type="ECO:0000313" key="12">
    <source>
        <dbReference type="Proteomes" id="UP001501697"/>
    </source>
</evidence>
<evidence type="ECO:0000256" key="6">
    <source>
        <dbReference type="ARBA" id="ARBA00037589"/>
    </source>
</evidence>
<dbReference type="Pfam" id="PF02602">
    <property type="entry name" value="HEM4"/>
    <property type="match status" value="1"/>
</dbReference>
<comment type="function">
    <text evidence="6 9">Catalyzes cyclization of the linear tetrapyrrole, hydroxymethylbilane, to the macrocyclic uroporphyrinogen III.</text>
</comment>
<evidence type="ECO:0000256" key="8">
    <source>
        <dbReference type="ARBA" id="ARBA00048617"/>
    </source>
</evidence>
<dbReference type="PANTHER" id="PTHR38042">
    <property type="entry name" value="UROPORPHYRINOGEN-III SYNTHASE, CHLOROPLASTIC"/>
    <property type="match status" value="1"/>
</dbReference>
<comment type="similarity">
    <text evidence="2 9">Belongs to the uroporphyrinogen-III synthase family.</text>
</comment>
<dbReference type="CDD" id="cd06578">
    <property type="entry name" value="HemD"/>
    <property type="match status" value="1"/>
</dbReference>
<evidence type="ECO:0000256" key="5">
    <source>
        <dbReference type="ARBA" id="ARBA00023244"/>
    </source>
</evidence>
<comment type="caution">
    <text evidence="11">The sequence shown here is derived from an EMBL/GenBank/DDBJ whole genome shotgun (WGS) entry which is preliminary data.</text>
</comment>
<dbReference type="InterPro" id="IPR036108">
    <property type="entry name" value="4pyrrol_syn_uPrphyn_synt_sf"/>
</dbReference>
<evidence type="ECO:0000256" key="1">
    <source>
        <dbReference type="ARBA" id="ARBA00004772"/>
    </source>
</evidence>
<evidence type="ECO:0000313" key="11">
    <source>
        <dbReference type="EMBL" id="GAA3629660.1"/>
    </source>
</evidence>
<evidence type="ECO:0000259" key="10">
    <source>
        <dbReference type="Pfam" id="PF02602"/>
    </source>
</evidence>
<dbReference type="PANTHER" id="PTHR38042:SF1">
    <property type="entry name" value="UROPORPHYRINOGEN-III SYNTHASE, CHLOROPLASTIC"/>
    <property type="match status" value="1"/>
</dbReference>
<keyword evidence="5 9" id="KW-0627">Porphyrin biosynthesis</keyword>
<evidence type="ECO:0000256" key="7">
    <source>
        <dbReference type="ARBA" id="ARBA00040167"/>
    </source>
</evidence>
<dbReference type="EC" id="4.2.1.75" evidence="3 9"/>
<accession>A0ABP7ACP8</accession>
<name>A0ABP7ACP8_9MICO</name>
<organism evidence="11 12">
    <name type="scientific">Microbacterium awajiense</name>
    <dbReference type="NCBI Taxonomy" id="415214"/>
    <lineage>
        <taxon>Bacteria</taxon>
        <taxon>Bacillati</taxon>
        <taxon>Actinomycetota</taxon>
        <taxon>Actinomycetes</taxon>
        <taxon>Micrococcales</taxon>
        <taxon>Microbacteriaceae</taxon>
        <taxon>Microbacterium</taxon>
    </lineage>
</organism>
<evidence type="ECO:0000256" key="3">
    <source>
        <dbReference type="ARBA" id="ARBA00013109"/>
    </source>
</evidence>
<evidence type="ECO:0000256" key="4">
    <source>
        <dbReference type="ARBA" id="ARBA00023239"/>
    </source>
</evidence>
<evidence type="ECO:0000256" key="9">
    <source>
        <dbReference type="RuleBase" id="RU366031"/>
    </source>
</evidence>
<comment type="catalytic activity">
    <reaction evidence="8 9">
        <text>hydroxymethylbilane = uroporphyrinogen III + H2O</text>
        <dbReference type="Rhea" id="RHEA:18965"/>
        <dbReference type="ChEBI" id="CHEBI:15377"/>
        <dbReference type="ChEBI" id="CHEBI:57308"/>
        <dbReference type="ChEBI" id="CHEBI:57845"/>
        <dbReference type="EC" id="4.2.1.75"/>
    </reaction>
</comment>
<reference evidence="12" key="1">
    <citation type="journal article" date="2019" name="Int. J. Syst. Evol. Microbiol.">
        <title>The Global Catalogue of Microorganisms (GCM) 10K type strain sequencing project: providing services to taxonomists for standard genome sequencing and annotation.</title>
        <authorList>
            <consortium name="The Broad Institute Genomics Platform"/>
            <consortium name="The Broad Institute Genome Sequencing Center for Infectious Disease"/>
            <person name="Wu L."/>
            <person name="Ma J."/>
        </authorList>
    </citation>
    <scope>NUCLEOTIDE SEQUENCE [LARGE SCALE GENOMIC DNA]</scope>
    <source>
        <strain evidence="12">JCM 16544</strain>
    </source>
</reference>
<dbReference type="InterPro" id="IPR003754">
    <property type="entry name" value="4pyrrol_synth_uPrphyn_synth"/>
</dbReference>
<dbReference type="RefSeq" id="WP_344736843.1">
    <property type="nucleotide sequence ID" value="NZ_BAAAYU010000001.1"/>
</dbReference>
<feature type="domain" description="Tetrapyrrole biosynthesis uroporphyrinogen III synthase" evidence="10">
    <location>
        <begin position="15"/>
        <end position="232"/>
    </location>
</feature>
<evidence type="ECO:0000256" key="2">
    <source>
        <dbReference type="ARBA" id="ARBA00008133"/>
    </source>
</evidence>
<dbReference type="SUPFAM" id="SSF69618">
    <property type="entry name" value="HemD-like"/>
    <property type="match status" value="1"/>
</dbReference>
<dbReference type="Proteomes" id="UP001501697">
    <property type="component" value="Unassembled WGS sequence"/>
</dbReference>